<evidence type="ECO:0000313" key="1">
    <source>
        <dbReference type="EMBL" id="KAF0024401.1"/>
    </source>
</evidence>
<sequence>MSNDKLRPVWNLRLVLSLFNNRCCKNQGGLAVIVLLLAKKDFLPSFYFTALSHRANVKENKGQRSQNKLKLNKTNVEPANCHHKVDVVDRIIRVSGHLELRAEVTIEYEWAHVVDLDAKQVVRR</sequence>
<evidence type="ECO:0000313" key="2">
    <source>
        <dbReference type="Proteomes" id="UP000438429"/>
    </source>
</evidence>
<accession>A0A6A4RZJ3</accession>
<proteinExistence type="predicted"/>
<dbReference type="AlphaFoldDB" id="A0A6A4RZJ3"/>
<dbReference type="Proteomes" id="UP000438429">
    <property type="component" value="Unassembled WGS sequence"/>
</dbReference>
<name>A0A6A4RZJ3_SCOMX</name>
<dbReference type="EMBL" id="VEVO01000021">
    <property type="protein sequence ID" value="KAF0024401.1"/>
    <property type="molecule type" value="Genomic_DNA"/>
</dbReference>
<gene>
    <name evidence="1" type="ORF">F2P81_023203</name>
</gene>
<reference evidence="1 2" key="1">
    <citation type="submission" date="2019-06" db="EMBL/GenBank/DDBJ databases">
        <title>Draft genomes of female and male turbot (Scophthalmus maximus).</title>
        <authorList>
            <person name="Xu H."/>
            <person name="Xu X.-W."/>
            <person name="Shao C."/>
            <person name="Chen S."/>
        </authorList>
    </citation>
    <scope>NUCLEOTIDE SEQUENCE [LARGE SCALE GENOMIC DNA]</scope>
    <source>
        <strain evidence="1">Ysfricsl-2016a</strain>
        <tissue evidence="1">Blood</tissue>
    </source>
</reference>
<organism evidence="1 2">
    <name type="scientific">Scophthalmus maximus</name>
    <name type="common">Turbot</name>
    <name type="synonym">Psetta maxima</name>
    <dbReference type="NCBI Taxonomy" id="52904"/>
    <lineage>
        <taxon>Eukaryota</taxon>
        <taxon>Metazoa</taxon>
        <taxon>Chordata</taxon>
        <taxon>Craniata</taxon>
        <taxon>Vertebrata</taxon>
        <taxon>Euteleostomi</taxon>
        <taxon>Actinopterygii</taxon>
        <taxon>Neopterygii</taxon>
        <taxon>Teleostei</taxon>
        <taxon>Neoteleostei</taxon>
        <taxon>Acanthomorphata</taxon>
        <taxon>Carangaria</taxon>
        <taxon>Pleuronectiformes</taxon>
        <taxon>Pleuronectoidei</taxon>
        <taxon>Scophthalmidae</taxon>
        <taxon>Scophthalmus</taxon>
    </lineage>
</organism>
<protein>
    <submittedName>
        <fullName evidence="1">Uncharacterized protein</fullName>
    </submittedName>
</protein>
<comment type="caution">
    <text evidence="1">The sequence shown here is derived from an EMBL/GenBank/DDBJ whole genome shotgun (WGS) entry which is preliminary data.</text>
</comment>